<organism evidence="2 3">
    <name type="scientific">Streptomyces polyrhachis</name>
    <dbReference type="NCBI Taxonomy" id="1282885"/>
    <lineage>
        <taxon>Bacteria</taxon>
        <taxon>Bacillati</taxon>
        <taxon>Actinomycetota</taxon>
        <taxon>Actinomycetes</taxon>
        <taxon>Kitasatosporales</taxon>
        <taxon>Streptomycetaceae</taxon>
        <taxon>Streptomyces</taxon>
    </lineage>
</organism>
<reference evidence="3" key="1">
    <citation type="journal article" date="2019" name="Int. J. Syst. Evol. Microbiol.">
        <title>The Global Catalogue of Microorganisms (GCM) 10K type strain sequencing project: providing services to taxonomists for standard genome sequencing and annotation.</title>
        <authorList>
            <consortium name="The Broad Institute Genomics Platform"/>
            <consortium name="The Broad Institute Genome Sequencing Center for Infectious Disease"/>
            <person name="Wu L."/>
            <person name="Ma J."/>
        </authorList>
    </citation>
    <scope>NUCLEOTIDE SEQUENCE [LARGE SCALE GENOMIC DNA]</scope>
    <source>
        <strain evidence="3">CGMCC 1.13681</strain>
    </source>
</reference>
<feature type="compositionally biased region" description="Acidic residues" evidence="1">
    <location>
        <begin position="50"/>
        <end position="62"/>
    </location>
</feature>
<evidence type="ECO:0000313" key="3">
    <source>
        <dbReference type="Proteomes" id="UP001596413"/>
    </source>
</evidence>
<name>A0ABW2GI25_9ACTN</name>
<dbReference type="Proteomes" id="UP001596413">
    <property type="component" value="Unassembled WGS sequence"/>
</dbReference>
<feature type="region of interest" description="Disordered" evidence="1">
    <location>
        <begin position="1"/>
        <end position="95"/>
    </location>
</feature>
<protein>
    <recommendedName>
        <fullName evidence="4">DUF5709 domain-containing protein</fullName>
    </recommendedName>
</protein>
<dbReference type="EMBL" id="JBHSZO010000019">
    <property type="protein sequence ID" value="MFC7219198.1"/>
    <property type="molecule type" value="Genomic_DNA"/>
</dbReference>
<feature type="compositionally biased region" description="Basic and acidic residues" evidence="1">
    <location>
        <begin position="63"/>
        <end position="85"/>
    </location>
</feature>
<evidence type="ECO:0000256" key="1">
    <source>
        <dbReference type="SAM" id="MobiDB-lite"/>
    </source>
</evidence>
<proteinExistence type="predicted"/>
<keyword evidence="3" id="KW-1185">Reference proteome</keyword>
<feature type="compositionally biased region" description="Pro residues" evidence="1">
    <location>
        <begin position="86"/>
        <end position="95"/>
    </location>
</feature>
<accession>A0ABW2GI25</accession>
<sequence>MSHHHKSNDEVEGNPDTGHSRGMPLRPDVEELQERTTADRLLAGLPAEGAPDEEVLYEEEWTEIGREAADGEIRTGKETRRERSETPPPSHYDGD</sequence>
<evidence type="ECO:0000313" key="2">
    <source>
        <dbReference type="EMBL" id="MFC7219198.1"/>
    </source>
</evidence>
<feature type="compositionally biased region" description="Basic and acidic residues" evidence="1">
    <location>
        <begin position="27"/>
        <end position="38"/>
    </location>
</feature>
<dbReference type="RefSeq" id="WP_386414765.1">
    <property type="nucleotide sequence ID" value="NZ_JBHSZO010000019.1"/>
</dbReference>
<gene>
    <name evidence="2" type="ORF">ACFQLX_13625</name>
</gene>
<comment type="caution">
    <text evidence="2">The sequence shown here is derived from an EMBL/GenBank/DDBJ whole genome shotgun (WGS) entry which is preliminary data.</text>
</comment>
<evidence type="ECO:0008006" key="4">
    <source>
        <dbReference type="Google" id="ProtNLM"/>
    </source>
</evidence>